<dbReference type="InterPro" id="IPR036086">
    <property type="entry name" value="ParB/Sulfiredoxin_sf"/>
</dbReference>
<gene>
    <name evidence="1" type="ORF">CCDG5_0625</name>
</gene>
<evidence type="ECO:0000313" key="2">
    <source>
        <dbReference type="Proteomes" id="UP000032431"/>
    </source>
</evidence>
<dbReference type="SUPFAM" id="SSF110849">
    <property type="entry name" value="ParB/Sulfiredoxin"/>
    <property type="match status" value="1"/>
</dbReference>
<dbReference type="EMBL" id="LM995447">
    <property type="protein sequence ID" value="CDZ23755.1"/>
    <property type="molecule type" value="Genomic_DNA"/>
</dbReference>
<dbReference type="Proteomes" id="UP000032431">
    <property type="component" value="Chromosome I"/>
</dbReference>
<evidence type="ECO:0008006" key="3">
    <source>
        <dbReference type="Google" id="ProtNLM"/>
    </source>
</evidence>
<dbReference type="AlphaFoldDB" id="A0A078KRH2"/>
<organism evidence="1 2">
    <name type="scientific">[Clostridium] cellulosi</name>
    <dbReference type="NCBI Taxonomy" id="29343"/>
    <lineage>
        <taxon>Bacteria</taxon>
        <taxon>Bacillati</taxon>
        <taxon>Bacillota</taxon>
        <taxon>Clostridia</taxon>
        <taxon>Eubacteriales</taxon>
        <taxon>Oscillospiraceae</taxon>
        <taxon>Oscillospiraceae incertae sedis</taxon>
    </lineage>
</organism>
<proteinExistence type="predicted"/>
<keyword evidence="2" id="KW-1185">Reference proteome</keyword>
<reference evidence="2" key="1">
    <citation type="submission" date="2014-07" db="EMBL/GenBank/DDBJ databases">
        <authorList>
            <person name="Wibberg D."/>
        </authorList>
    </citation>
    <scope>NUCLEOTIDE SEQUENCE [LARGE SCALE GENOMIC DNA]</scope>
    <source>
        <strain evidence="2">DG5</strain>
    </source>
</reference>
<evidence type="ECO:0000313" key="1">
    <source>
        <dbReference type="EMBL" id="CDZ23755.1"/>
    </source>
</evidence>
<protein>
    <recommendedName>
        <fullName evidence="3">ParB/Sulfiredoxin domain-containing protein</fullName>
    </recommendedName>
</protein>
<sequence>MKHLVRYLRSGRRIKQSDIFSLDDTIEFLFNSYHGYPNNDEKQRQFMIDKYKNELAVIYRYNIRRIRRTLRKSDEYYEKYFETGIGNDYYNLIWSVRKLKSIISASNIKPIKMETDKLINLVNLSGITKNGLRRAKHNKRPIIVAEFPYLNQRYLVVDGNHRLYYRAKRGDRLIDCYLLSPQQHKKAMVNDLFRYIFDLNAELGNVLHRKIL</sequence>
<dbReference type="HOGENOM" id="CLU_1298000_0_0_9"/>
<dbReference type="OrthoDB" id="2086299at2"/>
<name>A0A078KRH2_9FIRM</name>
<dbReference type="KEGG" id="ccel:CCDG5_0625"/>
<accession>A0A078KRH2</accession>
<dbReference type="PATRIC" id="fig|29343.3.peg.651"/>